<dbReference type="OrthoDB" id="8069211at2759"/>
<feature type="compositionally biased region" description="Low complexity" evidence="1">
    <location>
        <begin position="150"/>
        <end position="165"/>
    </location>
</feature>
<feature type="region of interest" description="Disordered" evidence="1">
    <location>
        <begin position="393"/>
        <end position="453"/>
    </location>
</feature>
<evidence type="ECO:0000256" key="1">
    <source>
        <dbReference type="SAM" id="MobiDB-lite"/>
    </source>
</evidence>
<feature type="compositionally biased region" description="Polar residues" evidence="1">
    <location>
        <begin position="429"/>
        <end position="449"/>
    </location>
</feature>
<name>A0A0K8UYM8_BACLA</name>
<evidence type="ECO:0000313" key="3">
    <source>
        <dbReference type="EMBL" id="JAI47940.1"/>
    </source>
</evidence>
<gene>
    <name evidence="3" type="ORF">c0_g4_i1</name>
    <name evidence="2" type="ORF">c0_g4_i4</name>
</gene>
<dbReference type="EMBL" id="GDHF01020869">
    <property type="protein sequence ID" value="JAI31445.1"/>
    <property type="molecule type" value="Transcribed_RNA"/>
</dbReference>
<reference evidence="2" key="1">
    <citation type="submission" date="2015-06" db="EMBL/GenBank/DDBJ databases">
        <authorList>
            <person name="Hoefler B.C."/>
            <person name="Straight P.D."/>
        </authorList>
    </citation>
    <scope>NUCLEOTIDE SEQUENCE</scope>
</reference>
<dbReference type="EMBL" id="GDHF01004374">
    <property type="protein sequence ID" value="JAI47940.1"/>
    <property type="molecule type" value="Transcribed_RNA"/>
</dbReference>
<organism evidence="2">
    <name type="scientific">Bactrocera latifrons</name>
    <name type="common">Malaysian fruit fly</name>
    <name type="synonym">Chaetodacus latifrons</name>
    <dbReference type="NCBI Taxonomy" id="174628"/>
    <lineage>
        <taxon>Eukaryota</taxon>
        <taxon>Metazoa</taxon>
        <taxon>Ecdysozoa</taxon>
        <taxon>Arthropoda</taxon>
        <taxon>Hexapoda</taxon>
        <taxon>Insecta</taxon>
        <taxon>Pterygota</taxon>
        <taxon>Neoptera</taxon>
        <taxon>Endopterygota</taxon>
        <taxon>Diptera</taxon>
        <taxon>Brachycera</taxon>
        <taxon>Muscomorpha</taxon>
        <taxon>Tephritoidea</taxon>
        <taxon>Tephritidae</taxon>
        <taxon>Bactrocera</taxon>
        <taxon>Bactrocera</taxon>
    </lineage>
</organism>
<evidence type="ECO:0000313" key="2">
    <source>
        <dbReference type="EMBL" id="JAI31445.1"/>
    </source>
</evidence>
<feature type="region of interest" description="Disordered" evidence="1">
    <location>
        <begin position="150"/>
        <end position="176"/>
    </location>
</feature>
<sequence>MTSSNINKIIRSNITLKPWILSKNTSEIVNTCIQKIYKQSQNNFKNDQNKIAAAKPENRGPIRALKMQERTRVPLSINVTRSKKGPAASNATGTGSAAATAAASGGTAINPAGERLASNAAANNRRGAVANLSAHRRLLKSSPNYKIYGSRRFGSSASSSNASIFRRNEERRRTSTQTAQLNYLLRTYATQAKERKAFATSTIMPKFMVSARNQHMAARATTESLPAHVIQTASAIQRDLMPINSVIKDRIALGRTRSNKMALQKPKSQDPMSGWHHPPSQELFQSRFNQRGIANTELQEQYRRMKTANKMRQFEQLRQMEKRNAILGNVGKKPARQHVLEEFENKMKIPTSNKSPHQAVRHQTPQFEHSYLARVTRQQQNGIADTETTALQTVSDAASTPTSPTTSSQAASAEQNNASTAMQTMGEMSYSTNEASTLNAAGPANSSTPDAPLGLPMPEIPEPDGSVTVQINSPLAITKKSPTSQWAGKAAQHQYTMRFNHSAHLKKILRVRMKTVLR</sequence>
<feature type="compositionally biased region" description="Low complexity" evidence="1">
    <location>
        <begin position="395"/>
        <end position="421"/>
    </location>
</feature>
<accession>A0A0K8UYM8</accession>
<protein>
    <submittedName>
        <fullName evidence="2">Uncharacterized protein</fullName>
    </submittedName>
</protein>
<proteinExistence type="predicted"/>
<dbReference type="AlphaFoldDB" id="A0A0K8UYM8"/>